<dbReference type="Proteomes" id="UP000886607">
    <property type="component" value="Unassembled WGS sequence"/>
</dbReference>
<evidence type="ECO:0000313" key="1">
    <source>
        <dbReference type="EMBL" id="GEQ49643.1"/>
    </source>
</evidence>
<evidence type="ECO:0000313" key="2">
    <source>
        <dbReference type="EMBL" id="GEQ54624.1"/>
    </source>
</evidence>
<dbReference type="EMBL" id="BKBQ01000021">
    <property type="protein sequence ID" value="GEQ54624.1"/>
    <property type="molecule type" value="Genomic_DNA"/>
</dbReference>
<proteinExistence type="predicted"/>
<organism evidence="2 3">
    <name type="scientific">Tetragenococcus koreensis</name>
    <dbReference type="NCBI Taxonomy" id="290335"/>
    <lineage>
        <taxon>Bacteria</taxon>
        <taxon>Bacillati</taxon>
        <taxon>Bacillota</taxon>
        <taxon>Bacilli</taxon>
        <taxon>Lactobacillales</taxon>
        <taxon>Enterococcaceae</taxon>
        <taxon>Tetragenococcus</taxon>
    </lineage>
</organism>
<evidence type="ECO:0000313" key="3">
    <source>
        <dbReference type="Proteomes" id="UP000886597"/>
    </source>
</evidence>
<dbReference type="EMBL" id="BKBO01000022">
    <property type="protein sequence ID" value="GEQ49643.1"/>
    <property type="molecule type" value="Genomic_DNA"/>
</dbReference>
<gene>
    <name evidence="1" type="ORF">TK11N_14950</name>
    <name evidence="2" type="ORF">TK2N_14680</name>
</gene>
<comment type="caution">
    <text evidence="2">The sequence shown here is derived from an EMBL/GenBank/DDBJ whole genome shotgun (WGS) entry which is preliminary data.</text>
</comment>
<reference evidence="2" key="2">
    <citation type="journal article" date="2020" name="Int. Dairy J.">
        <title>Lactic acid bacterial diversity in Brie cheese focusing on salt concentration and pH of isolation medium and characterisation of halophilic and alkaliphilic lactic acid bacterial isolates.</title>
        <authorList>
            <person name="Unno R."/>
            <person name="Matsutani M."/>
            <person name="Suzuki T."/>
            <person name="Kodama K."/>
            <person name="Matsushita H."/>
            <person name="Yamasato K."/>
            <person name="Koizumi Y."/>
            <person name="Ishikawa M."/>
        </authorList>
    </citation>
    <scope>NUCLEOTIDE SEQUENCE</scope>
    <source>
        <strain evidence="2">7C1</strain>
        <strain evidence="1">8C4</strain>
    </source>
</reference>
<sequence>MSKNKEYLCYCLVDCSITIMGQEKNVKKNESLFVTNVFSATTLKIQTLKVKNVPKAIVTCIQK</sequence>
<reference evidence="2" key="1">
    <citation type="submission" date="2019-08" db="EMBL/GenBank/DDBJ databases">
        <authorList>
            <person name="Ishikawa M."/>
            <person name="Suzuki T."/>
            <person name="Matsutani M."/>
        </authorList>
    </citation>
    <scope>NUCLEOTIDE SEQUENCE</scope>
    <source>
        <strain evidence="2">7C1</strain>
        <strain evidence="1">8C4</strain>
    </source>
</reference>
<accession>A0AAN4UC00</accession>
<keyword evidence="4" id="KW-1185">Reference proteome</keyword>
<dbReference type="Proteomes" id="UP000886597">
    <property type="component" value="Unassembled WGS sequence"/>
</dbReference>
<protein>
    <submittedName>
        <fullName evidence="2">Uncharacterized protein</fullName>
    </submittedName>
</protein>
<evidence type="ECO:0000313" key="4">
    <source>
        <dbReference type="Proteomes" id="UP000886607"/>
    </source>
</evidence>
<name>A0AAN4UC00_9ENTE</name>
<dbReference type="AlphaFoldDB" id="A0AAN4UC00"/>